<proteinExistence type="predicted"/>
<reference evidence="1 2" key="1">
    <citation type="journal article" date="2015" name="Nat. Commun.">
        <title>Outbred genome sequencing and CRISPR/Cas9 gene editing in butterflies.</title>
        <authorList>
            <person name="Li X."/>
            <person name="Fan D."/>
            <person name="Zhang W."/>
            <person name="Liu G."/>
            <person name="Zhang L."/>
            <person name="Zhao L."/>
            <person name="Fang X."/>
            <person name="Chen L."/>
            <person name="Dong Y."/>
            <person name="Chen Y."/>
            <person name="Ding Y."/>
            <person name="Zhao R."/>
            <person name="Feng M."/>
            <person name="Zhu Y."/>
            <person name="Feng Y."/>
            <person name="Jiang X."/>
            <person name="Zhu D."/>
            <person name="Xiang H."/>
            <person name="Feng X."/>
            <person name="Li S."/>
            <person name="Wang J."/>
            <person name="Zhang G."/>
            <person name="Kronforst M.R."/>
            <person name="Wang W."/>
        </authorList>
    </citation>
    <scope>NUCLEOTIDE SEQUENCE [LARGE SCALE GENOMIC DNA]</scope>
    <source>
        <strain evidence="1">Ya'a_city_454_Pm</strain>
        <tissue evidence="1">Whole body</tissue>
    </source>
</reference>
<accession>A0A194QS84</accession>
<keyword evidence="1" id="KW-0645">Protease</keyword>
<dbReference type="Proteomes" id="UP000053240">
    <property type="component" value="Unassembled WGS sequence"/>
</dbReference>
<dbReference type="InterPro" id="IPR036005">
    <property type="entry name" value="Creatinase/aminopeptidase-like"/>
</dbReference>
<dbReference type="EMBL" id="KQ461154">
    <property type="protein sequence ID" value="KPJ08383.1"/>
    <property type="molecule type" value="Genomic_DNA"/>
</dbReference>
<name>A0A194QS84_PAPMA</name>
<organism evidence="1 2">
    <name type="scientific">Papilio machaon</name>
    <name type="common">Old World swallowtail butterfly</name>
    <dbReference type="NCBI Taxonomy" id="76193"/>
    <lineage>
        <taxon>Eukaryota</taxon>
        <taxon>Metazoa</taxon>
        <taxon>Ecdysozoa</taxon>
        <taxon>Arthropoda</taxon>
        <taxon>Hexapoda</taxon>
        <taxon>Insecta</taxon>
        <taxon>Pterygota</taxon>
        <taxon>Neoptera</taxon>
        <taxon>Endopterygota</taxon>
        <taxon>Lepidoptera</taxon>
        <taxon>Glossata</taxon>
        <taxon>Ditrysia</taxon>
        <taxon>Papilionoidea</taxon>
        <taxon>Papilionidae</taxon>
        <taxon>Papilioninae</taxon>
        <taxon>Papilio</taxon>
    </lineage>
</organism>
<gene>
    <name evidence="1" type="ORF">RR48_12136</name>
</gene>
<protein>
    <submittedName>
        <fullName evidence="1">Methionine aminopeptidase 1A</fullName>
    </submittedName>
</protein>
<keyword evidence="1" id="KW-0031">Aminopeptidase</keyword>
<dbReference type="GO" id="GO:0004177">
    <property type="term" value="F:aminopeptidase activity"/>
    <property type="evidence" value="ECO:0007669"/>
    <property type="project" value="UniProtKB-KW"/>
</dbReference>
<keyword evidence="2" id="KW-1185">Reference proteome</keyword>
<dbReference type="STRING" id="76193.A0A194QS84"/>
<sequence>MINEGGWRDEQWPDHWTAVTADGSWSAQLFESSVYLTLDKANATHVLQMAISTSSIGVNKFLKDQLKTIIKNIVVIKSDILLNQVYLKIKGLLVDDWNNVN</sequence>
<keyword evidence="1" id="KW-0378">Hydrolase</keyword>
<dbReference type="Gene3D" id="3.90.230.10">
    <property type="entry name" value="Creatinase/methionine aminopeptidase superfamily"/>
    <property type="match status" value="1"/>
</dbReference>
<dbReference type="AlphaFoldDB" id="A0A194QS84"/>
<evidence type="ECO:0000313" key="1">
    <source>
        <dbReference type="EMBL" id="KPJ08383.1"/>
    </source>
</evidence>
<evidence type="ECO:0000313" key="2">
    <source>
        <dbReference type="Proteomes" id="UP000053240"/>
    </source>
</evidence>
<dbReference type="InParanoid" id="A0A194QS84"/>